<keyword evidence="5" id="KW-0812">Transmembrane</keyword>
<evidence type="ECO:0000256" key="5">
    <source>
        <dbReference type="ARBA" id="ARBA00022692"/>
    </source>
</evidence>
<accession>A0A975TAE0</accession>
<evidence type="ECO:0000256" key="6">
    <source>
        <dbReference type="ARBA" id="ARBA00022927"/>
    </source>
</evidence>
<keyword evidence="6" id="KW-0653">Protein transport</keyword>
<dbReference type="GO" id="GO:0046819">
    <property type="term" value="P:protein secretion by the type V secretion system"/>
    <property type="evidence" value="ECO:0007669"/>
    <property type="project" value="TreeGrafter"/>
</dbReference>
<evidence type="ECO:0000256" key="3">
    <source>
        <dbReference type="ARBA" id="ARBA00022448"/>
    </source>
</evidence>
<feature type="compositionally biased region" description="Pro residues" evidence="9">
    <location>
        <begin position="80"/>
        <end position="90"/>
    </location>
</feature>
<evidence type="ECO:0000259" key="10">
    <source>
        <dbReference type="PROSITE" id="PS51779"/>
    </source>
</evidence>
<dbReference type="GO" id="GO:0098046">
    <property type="term" value="C:type V protein secretion system complex"/>
    <property type="evidence" value="ECO:0007669"/>
    <property type="project" value="TreeGrafter"/>
</dbReference>
<feature type="compositionally biased region" description="Low complexity" evidence="9">
    <location>
        <begin position="68"/>
        <end position="79"/>
    </location>
</feature>
<dbReference type="Pfam" id="PF08479">
    <property type="entry name" value="POTRA_2"/>
    <property type="match status" value="1"/>
</dbReference>
<dbReference type="EMBL" id="CP021056">
    <property type="protein sequence ID" value="QXE24311.1"/>
    <property type="molecule type" value="Genomic_DNA"/>
</dbReference>
<keyword evidence="3" id="KW-0813">Transport</keyword>
<evidence type="ECO:0000256" key="2">
    <source>
        <dbReference type="ARBA" id="ARBA00009055"/>
    </source>
</evidence>
<evidence type="ECO:0000313" key="11">
    <source>
        <dbReference type="EMBL" id="QXE24311.1"/>
    </source>
</evidence>
<name>A0A975TAE0_9NOST</name>
<dbReference type="PANTHER" id="PTHR34597">
    <property type="entry name" value="SLR1661 PROTEIN"/>
    <property type="match status" value="1"/>
</dbReference>
<evidence type="ECO:0000256" key="8">
    <source>
        <dbReference type="ARBA" id="ARBA00023237"/>
    </source>
</evidence>
<dbReference type="InterPro" id="IPR013686">
    <property type="entry name" value="Polypept-transport_assoc_ShlB"/>
</dbReference>
<dbReference type="PANTHER" id="PTHR34597:SF1">
    <property type="entry name" value="HEME_HEMOPEXIN TRANSPORTER PROTEIN HUXB"/>
    <property type="match status" value="1"/>
</dbReference>
<evidence type="ECO:0000313" key="12">
    <source>
        <dbReference type="Proteomes" id="UP000683511"/>
    </source>
</evidence>
<comment type="similarity">
    <text evidence="2">Belongs to the TPS (TC 1.B.20) family.</text>
</comment>
<dbReference type="InterPro" id="IPR051544">
    <property type="entry name" value="TPS_OM_transporter"/>
</dbReference>
<dbReference type="Gene3D" id="2.40.160.50">
    <property type="entry name" value="membrane protein fhac: a member of the omp85/tpsb transporter family"/>
    <property type="match status" value="1"/>
</dbReference>
<dbReference type="GO" id="GO:0008320">
    <property type="term" value="F:protein transmembrane transporter activity"/>
    <property type="evidence" value="ECO:0007669"/>
    <property type="project" value="TreeGrafter"/>
</dbReference>
<dbReference type="RefSeq" id="WP_190604370.1">
    <property type="nucleotide sequence ID" value="NZ_CP021056.1"/>
</dbReference>
<dbReference type="AlphaFoldDB" id="A0A975TAE0"/>
<dbReference type="InterPro" id="IPR005565">
    <property type="entry name" value="Hemolysn_activator_HlyB_C"/>
</dbReference>
<feature type="domain" description="POTRA" evidence="10">
    <location>
        <begin position="95"/>
        <end position="171"/>
    </location>
</feature>
<protein>
    <submittedName>
        <fullName evidence="11">Polypeptide-transport-associated domain protein, ShlB-type</fullName>
    </submittedName>
</protein>
<dbReference type="GO" id="GO:0009279">
    <property type="term" value="C:cell outer membrane"/>
    <property type="evidence" value="ECO:0007669"/>
    <property type="project" value="UniProtKB-SubCell"/>
</dbReference>
<organism evidence="11 12">
    <name type="scientific">Richelia sinica FACHB-800</name>
    <dbReference type="NCBI Taxonomy" id="1357546"/>
    <lineage>
        <taxon>Bacteria</taxon>
        <taxon>Bacillati</taxon>
        <taxon>Cyanobacteriota</taxon>
        <taxon>Cyanophyceae</taxon>
        <taxon>Nostocales</taxon>
        <taxon>Nostocaceae</taxon>
        <taxon>Richelia</taxon>
    </lineage>
</organism>
<evidence type="ECO:0000256" key="7">
    <source>
        <dbReference type="ARBA" id="ARBA00023136"/>
    </source>
</evidence>
<dbReference type="Pfam" id="PF03865">
    <property type="entry name" value="ShlB"/>
    <property type="match status" value="1"/>
</dbReference>
<keyword evidence="4" id="KW-1134">Transmembrane beta strand</keyword>
<keyword evidence="8" id="KW-0998">Cell outer membrane</keyword>
<evidence type="ECO:0000256" key="1">
    <source>
        <dbReference type="ARBA" id="ARBA00004442"/>
    </source>
</evidence>
<evidence type="ECO:0000256" key="4">
    <source>
        <dbReference type="ARBA" id="ARBA00022452"/>
    </source>
</evidence>
<comment type="subcellular location">
    <subcellularLocation>
        <location evidence="1">Cell outer membrane</location>
    </subcellularLocation>
</comment>
<keyword evidence="12" id="KW-1185">Reference proteome</keyword>
<reference evidence="11" key="1">
    <citation type="submission" date="2017-04" db="EMBL/GenBank/DDBJ databases">
        <title>Genome deletions in a multicellular cyanobacterial endosymbiont for morphological adaptation in marine diatoms.</title>
        <authorList>
            <person name="Wang Y."/>
            <person name="Gao H."/>
            <person name="Li R."/>
            <person name="Xu X."/>
        </authorList>
    </citation>
    <scope>NUCLEOTIDE SEQUENCE</scope>
    <source>
        <strain evidence="11">FACHB 800</strain>
    </source>
</reference>
<feature type="region of interest" description="Disordered" evidence="9">
    <location>
        <begin position="68"/>
        <end position="92"/>
    </location>
</feature>
<keyword evidence="7" id="KW-0472">Membrane</keyword>
<dbReference type="PROSITE" id="PS51779">
    <property type="entry name" value="POTRA"/>
    <property type="match status" value="1"/>
</dbReference>
<dbReference type="KEGG" id="rsin:B6N60_03016"/>
<dbReference type="Proteomes" id="UP000683511">
    <property type="component" value="Chromosome"/>
</dbReference>
<proteinExistence type="inferred from homology"/>
<sequence>MRRGRKTGVKCEGKKHSGILYVFAQLGTLNLHRWHSQCYLLILNVICLLTINEVTAIANDRPVLIPPDSSTSITQTPDTTPTPAPTPPPENDQRFYVGAIRVIGSTVFSQSELDKVIKQYVARELTQEEVRQVADAITQLYLNNNYLTSRAVVLSAPSPTHNFAVIQVIEGQLSGIDVEGNRQVNPDYIRSRIALGASIPLNTIKLEEQLRLLRLDPLFSNVEASLRPTGKVGQSRLVVRVQEFNPWKLTLSVDNYSPPSVGGERMGIDLRDRNLTGLGDELSAAYYRSLNGGAEIFDFSYQIPVNAMNGKVQLRVAPNNSKITESPYDALGIRAHQDLYEINYRQPIVRTPRQEFALSLGFIHQDGQSFIFNQQPYGFGQGPDANGVSRTSVIKFGQDYVKRDSLGAWSVRSQFNFGTSLLDATTNPEPIPDGIFFSWLGQVERWQKLSEDHLLLIQADLQLTPDSLLPSQQFVIGGGRSVRAYRQNARSGDNGFRVAIEDRITVQRDVAGLPTIQLAPFINLGAVWNQGDNPNKLPDQTFLASAGLGLLWNNALGIEKLNMRLDYGLPFINLKDRGNNAQDDGFSFSLVYQP</sequence>
<dbReference type="InterPro" id="IPR034746">
    <property type="entry name" value="POTRA"/>
</dbReference>
<gene>
    <name evidence="11" type="ORF">B6N60_03016</name>
</gene>
<evidence type="ECO:0000256" key="9">
    <source>
        <dbReference type="SAM" id="MobiDB-lite"/>
    </source>
</evidence>
<dbReference type="Gene3D" id="3.10.20.310">
    <property type="entry name" value="membrane protein fhac"/>
    <property type="match status" value="1"/>
</dbReference>